<evidence type="ECO:0000313" key="3">
    <source>
        <dbReference type="Proteomes" id="UP000663879"/>
    </source>
</evidence>
<keyword evidence="3" id="KW-1185">Reference proteome</keyword>
<organism evidence="2 3">
    <name type="scientific">Brachionus calyciflorus</name>
    <dbReference type="NCBI Taxonomy" id="104777"/>
    <lineage>
        <taxon>Eukaryota</taxon>
        <taxon>Metazoa</taxon>
        <taxon>Spiralia</taxon>
        <taxon>Gnathifera</taxon>
        <taxon>Rotifera</taxon>
        <taxon>Eurotatoria</taxon>
        <taxon>Monogononta</taxon>
        <taxon>Pseudotrocha</taxon>
        <taxon>Ploima</taxon>
        <taxon>Brachionidae</taxon>
        <taxon>Brachionus</taxon>
    </lineage>
</organism>
<dbReference type="EMBL" id="CAJNOC010009141">
    <property type="protein sequence ID" value="CAF1125302.1"/>
    <property type="molecule type" value="Genomic_DNA"/>
</dbReference>
<feature type="non-terminal residue" evidence="2">
    <location>
        <position position="473"/>
    </location>
</feature>
<comment type="caution">
    <text evidence="2">The sequence shown here is derived from an EMBL/GenBank/DDBJ whole genome shotgun (WGS) entry which is preliminary data.</text>
</comment>
<dbReference type="InterPro" id="IPR013083">
    <property type="entry name" value="Znf_RING/FYVE/PHD"/>
</dbReference>
<dbReference type="AlphaFoldDB" id="A0A814QW89"/>
<accession>A0A814QW89</accession>
<dbReference type="Gene3D" id="3.30.40.10">
    <property type="entry name" value="Zinc/RING finger domain, C3HC4 (zinc finger)"/>
    <property type="match status" value="1"/>
</dbReference>
<feature type="coiled-coil region" evidence="1">
    <location>
        <begin position="111"/>
        <end position="160"/>
    </location>
</feature>
<evidence type="ECO:0000313" key="2">
    <source>
        <dbReference type="EMBL" id="CAF1125302.1"/>
    </source>
</evidence>
<evidence type="ECO:0000256" key="1">
    <source>
        <dbReference type="SAM" id="Coils"/>
    </source>
</evidence>
<dbReference type="Proteomes" id="UP000663879">
    <property type="component" value="Unassembled WGS sequence"/>
</dbReference>
<name>A0A814QW89_9BILA</name>
<proteinExistence type="predicted"/>
<protein>
    <submittedName>
        <fullName evidence="2">Uncharacterized protein</fullName>
    </submittedName>
</protein>
<sequence>SPRILPCAESVCINCIDEHAKEKHLKCFFCHETHTIPSLGFPINKSLLKILNSIDTNIYRGAVFEHFKSHLKNVEDLVDFLECDLECGKSKIHQYCDGLRNQIDINIDQQIKLLNDTRDELFDELHLYEKECLNNLNQNHDQLESFHQSIEDDKSQLEEDKIYLKKTKISEDILKDKISRVRSTEWKLQKLCRMPQLVRKNTQTLDFESYTEINFNNFIDIDPQFDISLHQLENKNFVLEYIDEDTNNRIVEVRSFQKCNQFYRKYKKPIFDHVSEIFSIVRTCENKILVFEYSKNFRIFTLFNDDLEVLKEKQVTNCFVDIIATQSKIFCLPMKRDTLIIYDWDFNELMVLNKNSALYSFSNWISEFDENEDYLFFREGDFVNIISKESEQMIKSVNLEAKYELIGVDSENFFVKEVKADKIEILSLNGEFVDSINLKNFPKNNILFLLDVNKNFVFYDSTNLKFYLPSEYN</sequence>
<gene>
    <name evidence="2" type="ORF">OXX778_LOCUS22228</name>
</gene>
<reference evidence="2" key="1">
    <citation type="submission" date="2021-02" db="EMBL/GenBank/DDBJ databases">
        <authorList>
            <person name="Nowell W R."/>
        </authorList>
    </citation>
    <scope>NUCLEOTIDE SEQUENCE</scope>
    <source>
        <strain evidence="2">Ploen Becks lab</strain>
    </source>
</reference>
<keyword evidence="1" id="KW-0175">Coiled coil</keyword>